<dbReference type="EMBL" id="OBEB01000002">
    <property type="protein sequence ID" value="SNY49185.1"/>
    <property type="molecule type" value="Genomic_DNA"/>
</dbReference>
<name>A0A285IMF2_9GAMM</name>
<dbReference type="Proteomes" id="UP000219353">
    <property type="component" value="Unassembled WGS sequence"/>
</dbReference>
<keyword evidence="2" id="KW-1185">Reference proteome</keyword>
<accession>A0A285IMF2</accession>
<dbReference type="AlphaFoldDB" id="A0A285IMF2"/>
<sequence>MNNETLLTQLQQLSAILTPFQFGVGGSCLLWQLGLETSPNDIDIICSEDDFAAICNELAAEYQLQDPPSHSEYATTHFARFSRSGWPDIELMAGIAVKKDDTISRWQFNPQRCHWQNGICWMPPADWLQLYQLFNRPQRVAQLRHYLVQLRLGTVS</sequence>
<dbReference type="OrthoDB" id="8587035at2"/>
<organism evidence="1 2">
    <name type="scientific">Arsukibacterium tuosuense</name>
    <dbReference type="NCBI Taxonomy" id="1323745"/>
    <lineage>
        <taxon>Bacteria</taxon>
        <taxon>Pseudomonadati</taxon>
        <taxon>Pseudomonadota</taxon>
        <taxon>Gammaproteobacteria</taxon>
        <taxon>Chromatiales</taxon>
        <taxon>Chromatiaceae</taxon>
        <taxon>Arsukibacterium</taxon>
    </lineage>
</organism>
<dbReference type="InterPro" id="IPR043519">
    <property type="entry name" value="NT_sf"/>
</dbReference>
<dbReference type="RefSeq" id="WP_097110570.1">
    <property type="nucleotide sequence ID" value="NZ_OBEB01000002.1"/>
</dbReference>
<protein>
    <recommendedName>
        <fullName evidence="3">Nucleotidyltransferase family protein</fullName>
    </recommendedName>
</protein>
<evidence type="ECO:0008006" key="3">
    <source>
        <dbReference type="Google" id="ProtNLM"/>
    </source>
</evidence>
<evidence type="ECO:0000313" key="1">
    <source>
        <dbReference type="EMBL" id="SNY49185.1"/>
    </source>
</evidence>
<dbReference type="SUPFAM" id="SSF81301">
    <property type="entry name" value="Nucleotidyltransferase"/>
    <property type="match status" value="1"/>
</dbReference>
<reference evidence="2" key="1">
    <citation type="submission" date="2017-09" db="EMBL/GenBank/DDBJ databases">
        <authorList>
            <person name="Varghese N."/>
            <person name="Submissions S."/>
        </authorList>
    </citation>
    <scope>NUCLEOTIDE SEQUENCE [LARGE SCALE GENOMIC DNA]</scope>
    <source>
        <strain evidence="2">CGMCC 1.12461</strain>
    </source>
</reference>
<evidence type="ECO:0000313" key="2">
    <source>
        <dbReference type="Proteomes" id="UP000219353"/>
    </source>
</evidence>
<gene>
    <name evidence="1" type="ORF">SAMN06297280_1282</name>
</gene>
<proteinExistence type="predicted"/>
<dbReference type="Gene3D" id="3.30.460.40">
    <property type="match status" value="1"/>
</dbReference>